<sequence length="142" mass="15521">MTDQYDAQLGEALDNVRDMLPEGALLRLEAKLRRIHAERPDLEGPEVVNMALDLLKGDIADARLAMEEARARVDEAAAAEARDESMKRIAERSAELDAVEARYPGRATIAEALADAGISWAYLGLSEEDGALAEEIRRGFGK</sequence>
<evidence type="ECO:0000313" key="2">
    <source>
        <dbReference type="EMBL" id="GAA4978102.1"/>
    </source>
</evidence>
<proteinExistence type="predicted"/>
<dbReference type="Proteomes" id="UP001500466">
    <property type="component" value="Unassembled WGS sequence"/>
</dbReference>
<protein>
    <submittedName>
        <fullName evidence="2">Uncharacterized protein</fullName>
    </submittedName>
</protein>
<comment type="caution">
    <text evidence="2">The sequence shown here is derived from an EMBL/GenBank/DDBJ whole genome shotgun (WGS) entry which is preliminary data.</text>
</comment>
<accession>A0ABP9HU45</accession>
<evidence type="ECO:0000256" key="1">
    <source>
        <dbReference type="SAM" id="Coils"/>
    </source>
</evidence>
<evidence type="ECO:0000313" key="3">
    <source>
        <dbReference type="Proteomes" id="UP001500466"/>
    </source>
</evidence>
<dbReference type="RefSeq" id="WP_345678143.1">
    <property type="nucleotide sequence ID" value="NZ_BAABHS010000019.1"/>
</dbReference>
<keyword evidence="1" id="KW-0175">Coiled coil</keyword>
<organism evidence="2 3">
    <name type="scientific">Yinghuangia aomiensis</name>
    <dbReference type="NCBI Taxonomy" id="676205"/>
    <lineage>
        <taxon>Bacteria</taxon>
        <taxon>Bacillati</taxon>
        <taxon>Actinomycetota</taxon>
        <taxon>Actinomycetes</taxon>
        <taxon>Kitasatosporales</taxon>
        <taxon>Streptomycetaceae</taxon>
        <taxon>Yinghuangia</taxon>
    </lineage>
</organism>
<keyword evidence="3" id="KW-1185">Reference proteome</keyword>
<name>A0ABP9HU45_9ACTN</name>
<gene>
    <name evidence="2" type="ORF">GCM10023205_52460</name>
</gene>
<dbReference type="EMBL" id="BAABHS010000019">
    <property type="protein sequence ID" value="GAA4978102.1"/>
    <property type="molecule type" value="Genomic_DNA"/>
</dbReference>
<reference evidence="3" key="1">
    <citation type="journal article" date="2019" name="Int. J. Syst. Evol. Microbiol.">
        <title>The Global Catalogue of Microorganisms (GCM) 10K type strain sequencing project: providing services to taxonomists for standard genome sequencing and annotation.</title>
        <authorList>
            <consortium name="The Broad Institute Genomics Platform"/>
            <consortium name="The Broad Institute Genome Sequencing Center for Infectious Disease"/>
            <person name="Wu L."/>
            <person name="Ma J."/>
        </authorList>
    </citation>
    <scope>NUCLEOTIDE SEQUENCE [LARGE SCALE GENOMIC DNA]</scope>
    <source>
        <strain evidence="3">JCM 17986</strain>
    </source>
</reference>
<feature type="coiled-coil region" evidence="1">
    <location>
        <begin position="52"/>
        <end position="79"/>
    </location>
</feature>